<organism evidence="3 4">
    <name type="scientific">Ricinus communis</name>
    <name type="common">Castor bean</name>
    <dbReference type="NCBI Taxonomy" id="3988"/>
    <lineage>
        <taxon>Eukaryota</taxon>
        <taxon>Viridiplantae</taxon>
        <taxon>Streptophyta</taxon>
        <taxon>Embryophyta</taxon>
        <taxon>Tracheophyta</taxon>
        <taxon>Spermatophyta</taxon>
        <taxon>Magnoliopsida</taxon>
        <taxon>eudicotyledons</taxon>
        <taxon>Gunneridae</taxon>
        <taxon>Pentapetalae</taxon>
        <taxon>rosids</taxon>
        <taxon>fabids</taxon>
        <taxon>Malpighiales</taxon>
        <taxon>Euphorbiaceae</taxon>
        <taxon>Acalyphoideae</taxon>
        <taxon>Acalypheae</taxon>
        <taxon>Ricinus</taxon>
    </lineage>
</organism>
<protein>
    <recommendedName>
        <fullName evidence="2">Disease resistance protein At4g27190-like leucine-rich repeats domain-containing protein</fullName>
    </recommendedName>
</protein>
<dbReference type="InParanoid" id="B9SAD9"/>
<evidence type="ECO:0000313" key="3">
    <source>
        <dbReference type="EMBL" id="EEF39388.1"/>
    </source>
</evidence>
<dbReference type="InterPro" id="IPR050905">
    <property type="entry name" value="Plant_NBS-LRR"/>
</dbReference>
<dbReference type="Gene3D" id="3.80.10.10">
    <property type="entry name" value="Ribonuclease Inhibitor"/>
    <property type="match status" value="1"/>
</dbReference>
<sequence>MQHGMPHQYQEAARASSCILKFKKNTHRQNNSLQTLEMFVCYGMITKFPMKLWRVLENLETVVLHGCKSVQEVFQLDGLNQPKKELLSLFKTLNLEYVPELRCTWKGPTHHVNLKSLTYLKLDGCSKLTSIFSPWLAESLVQLETLDISQCKQLEHIIAEKDEERLYTFPGSHVRPVGLQNLKTLKIYECDRLTYIFPVSIAKNLLHLEEEISIASAAELKQFFGKGESSVSSGVENDLLCQSEAYSSRLGYFCSGNSSAI</sequence>
<gene>
    <name evidence="3" type="ORF">RCOM_0585360</name>
</gene>
<feature type="domain" description="Disease resistance protein At4g27190-like leucine-rich repeats" evidence="2">
    <location>
        <begin position="26"/>
        <end position="152"/>
    </location>
</feature>
<feature type="domain" description="Disease resistance protein At4g27190-like leucine-rich repeats" evidence="2">
    <location>
        <begin position="177"/>
        <end position="210"/>
    </location>
</feature>
<dbReference type="Pfam" id="PF23247">
    <property type="entry name" value="LRR_RPS2"/>
    <property type="match status" value="2"/>
</dbReference>
<reference evidence="4" key="1">
    <citation type="journal article" date="2010" name="Nat. Biotechnol.">
        <title>Draft genome sequence of the oilseed species Ricinus communis.</title>
        <authorList>
            <person name="Chan A.P."/>
            <person name="Crabtree J."/>
            <person name="Zhao Q."/>
            <person name="Lorenzi H."/>
            <person name="Orvis J."/>
            <person name="Puiu D."/>
            <person name="Melake-Berhan A."/>
            <person name="Jones K.M."/>
            <person name="Redman J."/>
            <person name="Chen G."/>
            <person name="Cahoon E.B."/>
            <person name="Gedil M."/>
            <person name="Stanke M."/>
            <person name="Haas B.J."/>
            <person name="Wortman J.R."/>
            <person name="Fraser-Liggett C.M."/>
            <person name="Ravel J."/>
            <person name="Rabinowicz P.D."/>
        </authorList>
    </citation>
    <scope>NUCLEOTIDE SEQUENCE [LARGE SCALE GENOMIC DNA]</scope>
    <source>
        <strain evidence="4">cv. Hale</strain>
    </source>
</reference>
<evidence type="ECO:0000256" key="1">
    <source>
        <dbReference type="ARBA" id="ARBA00022821"/>
    </source>
</evidence>
<dbReference type="InterPro" id="IPR057135">
    <property type="entry name" value="At4g27190-like_LRR"/>
</dbReference>
<dbReference type="PANTHER" id="PTHR33463">
    <property type="entry name" value="NB-ARC DOMAIN-CONTAINING PROTEIN-RELATED"/>
    <property type="match status" value="1"/>
</dbReference>
<evidence type="ECO:0000259" key="2">
    <source>
        <dbReference type="Pfam" id="PF23247"/>
    </source>
</evidence>
<dbReference type="SUPFAM" id="SSF52047">
    <property type="entry name" value="RNI-like"/>
    <property type="match status" value="1"/>
</dbReference>
<accession>B9SAD9</accession>
<keyword evidence="4" id="KW-1185">Reference proteome</keyword>
<dbReference type="AlphaFoldDB" id="B9SAD9"/>
<dbReference type="InterPro" id="IPR032675">
    <property type="entry name" value="LRR_dom_sf"/>
</dbReference>
<name>B9SAD9_RICCO</name>
<dbReference type="Proteomes" id="UP000008311">
    <property type="component" value="Unassembled WGS sequence"/>
</dbReference>
<keyword evidence="1" id="KW-0611">Plant defense</keyword>
<evidence type="ECO:0000313" key="4">
    <source>
        <dbReference type="Proteomes" id="UP000008311"/>
    </source>
</evidence>
<dbReference type="PANTHER" id="PTHR33463:SF135">
    <property type="entry name" value="RESISTANCE PROTEIN RPS2, PUTATIVE-RELATED"/>
    <property type="match status" value="1"/>
</dbReference>
<dbReference type="EMBL" id="EQ973904">
    <property type="protein sequence ID" value="EEF39388.1"/>
    <property type="molecule type" value="Genomic_DNA"/>
</dbReference>
<proteinExistence type="predicted"/>